<evidence type="ECO:0000313" key="3">
    <source>
        <dbReference type="Proteomes" id="UP000031575"/>
    </source>
</evidence>
<dbReference type="PROSITE" id="PS50011">
    <property type="entry name" value="PROTEIN_KINASE_DOM"/>
    <property type="match status" value="1"/>
</dbReference>
<organism evidence="2 3">
    <name type="scientific">Sporothrix brasiliensis 5110</name>
    <dbReference type="NCBI Taxonomy" id="1398154"/>
    <lineage>
        <taxon>Eukaryota</taxon>
        <taxon>Fungi</taxon>
        <taxon>Dikarya</taxon>
        <taxon>Ascomycota</taxon>
        <taxon>Pezizomycotina</taxon>
        <taxon>Sordariomycetes</taxon>
        <taxon>Sordariomycetidae</taxon>
        <taxon>Ophiostomatales</taxon>
        <taxon>Ophiostomataceae</taxon>
        <taxon>Sporothrix</taxon>
    </lineage>
</organism>
<dbReference type="InterPro" id="IPR011009">
    <property type="entry name" value="Kinase-like_dom_sf"/>
</dbReference>
<evidence type="ECO:0000313" key="2">
    <source>
        <dbReference type="EMBL" id="KIH91140.1"/>
    </source>
</evidence>
<sequence length="247" mass="27718">MEICEQSQAFVQQDGDLVFDHTKFILRQGGEYFFARSSKRFPKSSTVDVSLLRTEKIPVDKVWPPMEPRFTAAPDPLPPNSFVKSPSLLYFGDTPAALEPGIQVTAEVEACEVLRQHPHPNIARYFGCVSEHGRIKGLCFVRYSMTLAQRLQDAASLDKALCLQGIKNGVDHMHNLGLVHNDLNPSNIMMDGDTPVIIDFDSYQRIGEKLGRKSGTTGWTIKGSEYARLENDEYSVAKIRELLMEGR</sequence>
<dbReference type="Pfam" id="PF00069">
    <property type="entry name" value="Pkinase"/>
    <property type="match status" value="1"/>
</dbReference>
<dbReference type="VEuPathDB" id="FungiDB:SPBR_09091"/>
<dbReference type="AlphaFoldDB" id="A0A0C2IWN7"/>
<evidence type="ECO:0000259" key="1">
    <source>
        <dbReference type="PROSITE" id="PS50011"/>
    </source>
</evidence>
<name>A0A0C2IWN7_9PEZI</name>
<keyword evidence="3" id="KW-1185">Reference proteome</keyword>
<dbReference type="Proteomes" id="UP000031575">
    <property type="component" value="Unassembled WGS sequence"/>
</dbReference>
<proteinExistence type="predicted"/>
<dbReference type="EMBL" id="AWTV01000007">
    <property type="protein sequence ID" value="KIH91140.1"/>
    <property type="molecule type" value="Genomic_DNA"/>
</dbReference>
<dbReference type="GO" id="GO:0004672">
    <property type="term" value="F:protein kinase activity"/>
    <property type="evidence" value="ECO:0007669"/>
    <property type="project" value="InterPro"/>
</dbReference>
<accession>A0A0C2IWN7</accession>
<dbReference type="OrthoDB" id="4062651at2759"/>
<dbReference type="HOGENOM" id="CLU_062257_0_0_1"/>
<dbReference type="GO" id="GO:0005524">
    <property type="term" value="F:ATP binding"/>
    <property type="evidence" value="ECO:0007669"/>
    <property type="project" value="InterPro"/>
</dbReference>
<dbReference type="SUPFAM" id="SSF56112">
    <property type="entry name" value="Protein kinase-like (PK-like)"/>
    <property type="match status" value="1"/>
</dbReference>
<gene>
    <name evidence="2" type="ORF">SPBR_09091</name>
</gene>
<dbReference type="Gene3D" id="1.10.510.10">
    <property type="entry name" value="Transferase(Phosphotransferase) domain 1"/>
    <property type="match status" value="1"/>
</dbReference>
<dbReference type="RefSeq" id="XP_040619150.1">
    <property type="nucleotide sequence ID" value="XM_040767217.1"/>
</dbReference>
<feature type="domain" description="Protein kinase" evidence="1">
    <location>
        <begin position="1"/>
        <end position="247"/>
    </location>
</feature>
<dbReference type="GeneID" id="63682138"/>
<protein>
    <recommendedName>
        <fullName evidence="1">Protein kinase domain-containing protein</fullName>
    </recommendedName>
</protein>
<comment type="caution">
    <text evidence="2">The sequence shown here is derived from an EMBL/GenBank/DDBJ whole genome shotgun (WGS) entry which is preliminary data.</text>
</comment>
<reference evidence="2 3" key="1">
    <citation type="journal article" date="2014" name="BMC Genomics">
        <title>Comparative genomics of the major fungal agents of human and animal Sporotrichosis: Sporothrix schenckii and Sporothrix brasiliensis.</title>
        <authorList>
            <person name="Teixeira M.M."/>
            <person name="de Almeida L.G."/>
            <person name="Kubitschek-Barreira P."/>
            <person name="Alves F.L."/>
            <person name="Kioshima E.S."/>
            <person name="Abadio A.K."/>
            <person name="Fernandes L."/>
            <person name="Derengowski L.S."/>
            <person name="Ferreira K.S."/>
            <person name="Souza R.C."/>
            <person name="Ruiz J.C."/>
            <person name="de Andrade N.C."/>
            <person name="Paes H.C."/>
            <person name="Nicola A.M."/>
            <person name="Albuquerque P."/>
            <person name="Gerber A.L."/>
            <person name="Martins V.P."/>
            <person name="Peconick L.D."/>
            <person name="Neto A.V."/>
            <person name="Chaucanez C.B."/>
            <person name="Silva P.A."/>
            <person name="Cunha O.L."/>
            <person name="de Oliveira F.F."/>
            <person name="dos Santos T.C."/>
            <person name="Barros A.L."/>
            <person name="Soares M.A."/>
            <person name="de Oliveira L.M."/>
            <person name="Marini M.M."/>
            <person name="Villalobos-Duno H."/>
            <person name="Cunha M.M."/>
            <person name="de Hoog S."/>
            <person name="da Silveira J.F."/>
            <person name="Henrissat B."/>
            <person name="Nino-Vega G.A."/>
            <person name="Cisalpino P.S."/>
            <person name="Mora-Montes H.M."/>
            <person name="Almeida S.R."/>
            <person name="Stajich J.E."/>
            <person name="Lopes-Bezerra L.M."/>
            <person name="Vasconcelos A.T."/>
            <person name="Felipe M.S."/>
        </authorList>
    </citation>
    <scope>NUCLEOTIDE SEQUENCE [LARGE SCALE GENOMIC DNA]</scope>
    <source>
        <strain evidence="2 3">5110</strain>
    </source>
</reference>
<dbReference type="InterPro" id="IPR000719">
    <property type="entry name" value="Prot_kinase_dom"/>
</dbReference>